<protein>
    <recommendedName>
        <fullName evidence="1">Defective in cullin neddylation protein</fullName>
    </recommendedName>
</protein>
<dbReference type="GO" id="GO:0045116">
    <property type="term" value="P:protein neddylation"/>
    <property type="evidence" value="ECO:0007669"/>
    <property type="project" value="TreeGrafter"/>
</dbReference>
<dbReference type="STRING" id="22663.A0A2I0JDL2"/>
<comment type="caution">
    <text evidence="3">The sequence shown here is derived from an EMBL/GenBank/DDBJ whole genome shotgun (WGS) entry which is preliminary data.</text>
</comment>
<feature type="domain" description="DCUN1" evidence="2">
    <location>
        <begin position="1"/>
        <end position="132"/>
    </location>
</feature>
<dbReference type="GO" id="GO:0000151">
    <property type="term" value="C:ubiquitin ligase complex"/>
    <property type="evidence" value="ECO:0007669"/>
    <property type="project" value="TreeGrafter"/>
</dbReference>
<dbReference type="GO" id="GO:0031624">
    <property type="term" value="F:ubiquitin conjugating enzyme binding"/>
    <property type="evidence" value="ECO:0007669"/>
    <property type="project" value="TreeGrafter"/>
</dbReference>
<keyword evidence="4" id="KW-1185">Reference proteome</keyword>
<proteinExistence type="predicted"/>
<gene>
    <name evidence="3" type="ORF">CRG98_025509</name>
</gene>
<dbReference type="InterPro" id="IPR005176">
    <property type="entry name" value="PONY_dom"/>
</dbReference>
<name>A0A2I0JDL2_PUNGR</name>
<dbReference type="Proteomes" id="UP000233551">
    <property type="component" value="Unassembled WGS sequence"/>
</dbReference>
<dbReference type="GO" id="GO:0032182">
    <property type="term" value="F:ubiquitin-like protein binding"/>
    <property type="evidence" value="ECO:0007669"/>
    <property type="project" value="TreeGrafter"/>
</dbReference>
<dbReference type="PANTHER" id="PTHR12281:SF2">
    <property type="entry name" value="DEFECTIVE IN CULLIN NEDDYLATION PROTEIN"/>
    <property type="match status" value="1"/>
</dbReference>
<dbReference type="GO" id="GO:0097602">
    <property type="term" value="F:cullin family protein binding"/>
    <property type="evidence" value="ECO:0007669"/>
    <property type="project" value="TreeGrafter"/>
</dbReference>
<dbReference type="InterPro" id="IPR042460">
    <property type="entry name" value="DCN1-like_PONY"/>
</dbReference>
<dbReference type="Gene3D" id="1.10.238.200">
    <property type="entry name" value="Cullin, PONY binding domain"/>
    <property type="match status" value="1"/>
</dbReference>
<organism evidence="3 4">
    <name type="scientific">Punica granatum</name>
    <name type="common">Pomegranate</name>
    <dbReference type="NCBI Taxonomy" id="22663"/>
    <lineage>
        <taxon>Eukaryota</taxon>
        <taxon>Viridiplantae</taxon>
        <taxon>Streptophyta</taxon>
        <taxon>Embryophyta</taxon>
        <taxon>Tracheophyta</taxon>
        <taxon>Spermatophyta</taxon>
        <taxon>Magnoliopsida</taxon>
        <taxon>eudicotyledons</taxon>
        <taxon>Gunneridae</taxon>
        <taxon>Pentapetalae</taxon>
        <taxon>rosids</taxon>
        <taxon>malvids</taxon>
        <taxon>Myrtales</taxon>
        <taxon>Lythraceae</taxon>
        <taxon>Punica</taxon>
    </lineage>
</organism>
<accession>A0A2I0JDL2</accession>
<dbReference type="AlphaFoldDB" id="A0A2I0JDL2"/>
<comment type="function">
    <text evidence="1">Neddylation of cullins play an essential role in the regulation of SCF-type complexes activity.</text>
</comment>
<evidence type="ECO:0000256" key="1">
    <source>
        <dbReference type="RuleBase" id="RU410713"/>
    </source>
</evidence>
<dbReference type="PROSITE" id="PS51229">
    <property type="entry name" value="DCUN1"/>
    <property type="match status" value="1"/>
</dbReference>
<evidence type="ECO:0000259" key="2">
    <source>
        <dbReference type="PROSITE" id="PS51229"/>
    </source>
</evidence>
<dbReference type="PANTHER" id="PTHR12281">
    <property type="entry name" value="RP42 RELATED"/>
    <property type="match status" value="1"/>
</dbReference>
<sequence length="150" mass="16983">MKAVKEGIFGVNVCVEQYIGVMGFSWKVKNGCTGRRWLRRERQLTVTMWPRAKGRWVITAVVAREAARLVAKAQSGVAGLGSMQKARHNKAIPRDTWSQLLEFARTVDPKLSNYDAEGAWPYLIDEFVEYLHEIGIIQKSGEDGVSTQKW</sequence>
<dbReference type="InterPro" id="IPR014764">
    <property type="entry name" value="DCN-prot"/>
</dbReference>
<evidence type="ECO:0000313" key="3">
    <source>
        <dbReference type="EMBL" id="PKI54093.1"/>
    </source>
</evidence>
<dbReference type="EMBL" id="PGOL01001810">
    <property type="protein sequence ID" value="PKI54093.1"/>
    <property type="molecule type" value="Genomic_DNA"/>
</dbReference>
<reference evidence="3 4" key="1">
    <citation type="submission" date="2017-11" db="EMBL/GenBank/DDBJ databases">
        <title>De-novo sequencing of pomegranate (Punica granatum L.) genome.</title>
        <authorList>
            <person name="Akparov Z."/>
            <person name="Amiraslanov A."/>
            <person name="Hajiyeva S."/>
            <person name="Abbasov M."/>
            <person name="Kaur K."/>
            <person name="Hamwieh A."/>
            <person name="Solovyev V."/>
            <person name="Salamov A."/>
            <person name="Braich B."/>
            <person name="Kosarev P."/>
            <person name="Mahmoud A."/>
            <person name="Hajiyev E."/>
            <person name="Babayeva S."/>
            <person name="Izzatullayeva V."/>
            <person name="Mammadov A."/>
            <person name="Mammadov A."/>
            <person name="Sharifova S."/>
            <person name="Ojaghi J."/>
            <person name="Eynullazada K."/>
            <person name="Bayramov B."/>
            <person name="Abdulazimova A."/>
            <person name="Shahmuradov I."/>
        </authorList>
    </citation>
    <scope>NUCLEOTIDE SEQUENCE [LARGE SCALE GENOMIC DNA]</scope>
    <source>
        <strain evidence="4">cv. AG2017</strain>
        <tissue evidence="3">Leaf</tissue>
    </source>
</reference>
<dbReference type="Pfam" id="PF03556">
    <property type="entry name" value="Cullin_binding"/>
    <property type="match status" value="1"/>
</dbReference>
<evidence type="ECO:0000313" key="4">
    <source>
        <dbReference type="Proteomes" id="UP000233551"/>
    </source>
</evidence>